<dbReference type="Proteomes" id="UP000807504">
    <property type="component" value="Unassembled WGS sequence"/>
</dbReference>
<organism evidence="1 2">
    <name type="scientific">Argiope bruennichi</name>
    <name type="common">Wasp spider</name>
    <name type="synonym">Aranea bruennichi</name>
    <dbReference type="NCBI Taxonomy" id="94029"/>
    <lineage>
        <taxon>Eukaryota</taxon>
        <taxon>Metazoa</taxon>
        <taxon>Ecdysozoa</taxon>
        <taxon>Arthropoda</taxon>
        <taxon>Chelicerata</taxon>
        <taxon>Arachnida</taxon>
        <taxon>Araneae</taxon>
        <taxon>Araneomorphae</taxon>
        <taxon>Entelegynae</taxon>
        <taxon>Araneoidea</taxon>
        <taxon>Araneidae</taxon>
        <taxon>Argiope</taxon>
    </lineage>
</organism>
<keyword evidence="2" id="KW-1185">Reference proteome</keyword>
<reference evidence="1" key="1">
    <citation type="journal article" date="2020" name="bioRxiv">
        <title>Chromosome-level reference genome of the European wasp spider Argiope bruennichi: a resource for studies on range expansion and evolutionary adaptation.</title>
        <authorList>
            <person name="Sheffer M.M."/>
            <person name="Hoppe A."/>
            <person name="Krehenwinkel H."/>
            <person name="Uhl G."/>
            <person name="Kuss A.W."/>
            <person name="Jensen L."/>
            <person name="Jensen C."/>
            <person name="Gillespie R.G."/>
            <person name="Hoff K.J."/>
            <person name="Prost S."/>
        </authorList>
    </citation>
    <scope>NUCLEOTIDE SEQUENCE</scope>
</reference>
<evidence type="ECO:0000313" key="1">
    <source>
        <dbReference type="EMBL" id="KAF8791763.1"/>
    </source>
</evidence>
<name>A0A8T0FST8_ARGBR</name>
<gene>
    <name evidence="1" type="ORF">HNY73_003446</name>
</gene>
<proteinExistence type="predicted"/>
<reference evidence="1" key="2">
    <citation type="submission" date="2020-06" db="EMBL/GenBank/DDBJ databases">
        <authorList>
            <person name="Sheffer M."/>
        </authorList>
    </citation>
    <scope>NUCLEOTIDE SEQUENCE</scope>
</reference>
<evidence type="ECO:0000313" key="2">
    <source>
        <dbReference type="Proteomes" id="UP000807504"/>
    </source>
</evidence>
<comment type="caution">
    <text evidence="1">The sequence shown here is derived from an EMBL/GenBank/DDBJ whole genome shotgun (WGS) entry which is preliminary data.</text>
</comment>
<dbReference type="AlphaFoldDB" id="A0A8T0FST8"/>
<accession>A0A8T0FST8</accession>
<dbReference type="EMBL" id="JABXBU010000003">
    <property type="protein sequence ID" value="KAF8791763.1"/>
    <property type="molecule type" value="Genomic_DNA"/>
</dbReference>
<protein>
    <submittedName>
        <fullName evidence="1">Uncharacterized protein</fullName>
    </submittedName>
</protein>
<sequence>MKSILGLILFQVESVEKALQNINTRRNQLKNPSVELMSVIEKYRSGQDVSAENEVDGIFSFTKSSQSPFEDMLADESSLQQNTAASFSFKLPSQSESGMKISSSNFSFKLPSETGSKPPSQAVDSGIYTPLEKLTSADKEQFSASTFTLGKIPTVPPPQEMCF</sequence>